<organism evidence="3 4">
    <name type="scientific">Microbacterium kyungheense</name>
    <dbReference type="NCBI Taxonomy" id="1263636"/>
    <lineage>
        <taxon>Bacteria</taxon>
        <taxon>Bacillati</taxon>
        <taxon>Actinomycetota</taxon>
        <taxon>Actinomycetes</taxon>
        <taxon>Micrococcales</taxon>
        <taxon>Microbacteriaceae</taxon>
        <taxon>Microbacterium</taxon>
    </lineage>
</organism>
<reference evidence="3 4" key="1">
    <citation type="submission" date="2019-06" db="EMBL/GenBank/DDBJ databases">
        <title>Sequencing the genomes of 1000 actinobacteria strains.</title>
        <authorList>
            <person name="Klenk H.-P."/>
        </authorList>
    </citation>
    <scope>NUCLEOTIDE SEQUENCE [LARGE SCALE GENOMIC DNA]</scope>
    <source>
        <strain evidence="3 4">DSM 105492</strain>
    </source>
</reference>
<protein>
    <submittedName>
        <fullName evidence="3">NADPH2:quinone reductase</fullName>
    </submittedName>
</protein>
<keyword evidence="1" id="KW-0521">NADP</keyword>
<dbReference type="GO" id="GO:0016491">
    <property type="term" value="F:oxidoreductase activity"/>
    <property type="evidence" value="ECO:0007669"/>
    <property type="project" value="InterPro"/>
</dbReference>
<dbReference type="Proteomes" id="UP000320235">
    <property type="component" value="Unassembled WGS sequence"/>
</dbReference>
<dbReference type="InterPro" id="IPR051603">
    <property type="entry name" value="Zinc-ADH_QOR/CCCR"/>
</dbReference>
<evidence type="ECO:0000256" key="1">
    <source>
        <dbReference type="ARBA" id="ARBA00022857"/>
    </source>
</evidence>
<proteinExistence type="predicted"/>
<gene>
    <name evidence="3" type="ORF">FB391_0531</name>
</gene>
<feature type="domain" description="Enoyl reductase (ER)" evidence="2">
    <location>
        <begin position="36"/>
        <end position="361"/>
    </location>
</feature>
<dbReference type="InterPro" id="IPR036291">
    <property type="entry name" value="NAD(P)-bd_dom_sf"/>
</dbReference>
<dbReference type="InterPro" id="IPR013149">
    <property type="entry name" value="ADH-like_C"/>
</dbReference>
<comment type="caution">
    <text evidence="3">The sequence shown here is derived from an EMBL/GenBank/DDBJ whole genome shotgun (WGS) entry which is preliminary data.</text>
</comment>
<dbReference type="InterPro" id="IPR020843">
    <property type="entry name" value="ER"/>
</dbReference>
<dbReference type="Pfam" id="PF08240">
    <property type="entry name" value="ADH_N"/>
    <property type="match status" value="1"/>
</dbReference>
<evidence type="ECO:0000313" key="3">
    <source>
        <dbReference type="EMBL" id="TQM34244.1"/>
    </source>
</evidence>
<dbReference type="SMART" id="SM00829">
    <property type="entry name" value="PKS_ER"/>
    <property type="match status" value="1"/>
</dbReference>
<dbReference type="PANTHER" id="PTHR44154">
    <property type="entry name" value="QUINONE OXIDOREDUCTASE"/>
    <property type="match status" value="1"/>
</dbReference>
<dbReference type="Gene3D" id="3.90.180.10">
    <property type="entry name" value="Medium-chain alcohol dehydrogenases, catalytic domain"/>
    <property type="match status" value="1"/>
</dbReference>
<dbReference type="CDD" id="cd08253">
    <property type="entry name" value="zeta_crystallin"/>
    <property type="match status" value="1"/>
</dbReference>
<dbReference type="AlphaFoldDB" id="A0A543FKN1"/>
<sequence length="368" mass="37550">MDAARTSRNIIPRQGSLRVHTALPLHMRSIVYSRTGTSSVLSLADREPAAPGPGEVRVRVAVSGVNPTDWKSRAGSGARSAFDEIVPNQDGAGVIDAVGDGVEQLSVGDRVWLYLAQHQRPTGTAQEYTVVPAERAVKLPDGIGFDVAASLGVPAMTAHRALTVHESGPARLSPGSLGGRVVLVAGGAGAVGHAAIQLAVWAGATVIATISSDEKAALATAAGAHHVVNYRDGDAADQISALAPDGVDHIVEVSITQNAALDAQVIANHGSIAYYADNGGDQATIPVRPTFAKNVRIQGLLLYTVGEAALSAAVDDITAALRDGALPVGEAAGLPLTWFPLEATAAAHDAVEQGAVGKVLIDVSGVNS</sequence>
<evidence type="ECO:0000313" key="4">
    <source>
        <dbReference type="Proteomes" id="UP000320235"/>
    </source>
</evidence>
<dbReference type="PANTHER" id="PTHR44154:SF1">
    <property type="entry name" value="QUINONE OXIDOREDUCTASE"/>
    <property type="match status" value="1"/>
</dbReference>
<dbReference type="EMBL" id="VFPE01000001">
    <property type="protein sequence ID" value="TQM34244.1"/>
    <property type="molecule type" value="Genomic_DNA"/>
</dbReference>
<accession>A0A543FKN1</accession>
<evidence type="ECO:0000259" key="2">
    <source>
        <dbReference type="SMART" id="SM00829"/>
    </source>
</evidence>
<name>A0A543FKN1_9MICO</name>
<dbReference type="Gene3D" id="3.40.50.720">
    <property type="entry name" value="NAD(P)-binding Rossmann-like Domain"/>
    <property type="match status" value="1"/>
</dbReference>
<dbReference type="SUPFAM" id="SSF50129">
    <property type="entry name" value="GroES-like"/>
    <property type="match status" value="1"/>
</dbReference>
<dbReference type="InterPro" id="IPR011032">
    <property type="entry name" value="GroES-like_sf"/>
</dbReference>
<keyword evidence="4" id="KW-1185">Reference proteome</keyword>
<dbReference type="Pfam" id="PF00107">
    <property type="entry name" value="ADH_zinc_N"/>
    <property type="match status" value="1"/>
</dbReference>
<dbReference type="InterPro" id="IPR013154">
    <property type="entry name" value="ADH-like_N"/>
</dbReference>
<dbReference type="SUPFAM" id="SSF51735">
    <property type="entry name" value="NAD(P)-binding Rossmann-fold domains"/>
    <property type="match status" value="1"/>
</dbReference>